<sequence>MSEAVQDTPQKGPNFTNNNSSSKQHSTREAQTRPPMFKPAPDHIISQGNTCPVVPSPDGRSTFRISRSLDTPTGDIGHWCKKNPECDAV</sequence>
<proteinExistence type="predicted"/>
<feature type="compositionally biased region" description="Polar residues" evidence="1">
    <location>
        <begin position="1"/>
        <end position="24"/>
    </location>
</feature>
<feature type="region of interest" description="Disordered" evidence="1">
    <location>
        <begin position="1"/>
        <end position="79"/>
    </location>
</feature>
<comment type="caution">
    <text evidence="2">The sequence shown here is derived from an EMBL/GenBank/DDBJ whole genome shotgun (WGS) entry which is preliminary data.</text>
</comment>
<reference evidence="2 3" key="1">
    <citation type="submission" date="2019-05" db="EMBL/GenBank/DDBJ databases">
        <title>Another draft genome of Portunus trituberculatus and its Hox gene families provides insights of decapod evolution.</title>
        <authorList>
            <person name="Jeong J.-H."/>
            <person name="Song I."/>
            <person name="Kim S."/>
            <person name="Choi T."/>
            <person name="Kim D."/>
            <person name="Ryu S."/>
            <person name="Kim W."/>
        </authorList>
    </citation>
    <scope>NUCLEOTIDE SEQUENCE [LARGE SCALE GENOMIC DNA]</scope>
    <source>
        <tissue evidence="2">Muscle</tissue>
    </source>
</reference>
<keyword evidence="3" id="KW-1185">Reference proteome</keyword>
<organism evidence="2 3">
    <name type="scientific">Portunus trituberculatus</name>
    <name type="common">Swimming crab</name>
    <name type="synonym">Neptunus trituberculatus</name>
    <dbReference type="NCBI Taxonomy" id="210409"/>
    <lineage>
        <taxon>Eukaryota</taxon>
        <taxon>Metazoa</taxon>
        <taxon>Ecdysozoa</taxon>
        <taxon>Arthropoda</taxon>
        <taxon>Crustacea</taxon>
        <taxon>Multicrustacea</taxon>
        <taxon>Malacostraca</taxon>
        <taxon>Eumalacostraca</taxon>
        <taxon>Eucarida</taxon>
        <taxon>Decapoda</taxon>
        <taxon>Pleocyemata</taxon>
        <taxon>Brachyura</taxon>
        <taxon>Eubrachyura</taxon>
        <taxon>Portunoidea</taxon>
        <taxon>Portunidae</taxon>
        <taxon>Portuninae</taxon>
        <taxon>Portunus</taxon>
    </lineage>
</organism>
<protein>
    <submittedName>
        <fullName evidence="2">Uncharacterized protein</fullName>
    </submittedName>
</protein>
<dbReference type="EMBL" id="VSRR010035574">
    <property type="protein sequence ID" value="MPC72865.1"/>
    <property type="molecule type" value="Genomic_DNA"/>
</dbReference>
<evidence type="ECO:0000313" key="3">
    <source>
        <dbReference type="Proteomes" id="UP000324222"/>
    </source>
</evidence>
<gene>
    <name evidence="2" type="ORF">E2C01_067179</name>
</gene>
<evidence type="ECO:0000256" key="1">
    <source>
        <dbReference type="SAM" id="MobiDB-lite"/>
    </source>
</evidence>
<dbReference type="AlphaFoldDB" id="A0A5B7HSY2"/>
<name>A0A5B7HSY2_PORTR</name>
<accession>A0A5B7HSY2</accession>
<dbReference type="Proteomes" id="UP000324222">
    <property type="component" value="Unassembled WGS sequence"/>
</dbReference>
<evidence type="ECO:0000313" key="2">
    <source>
        <dbReference type="EMBL" id="MPC72865.1"/>
    </source>
</evidence>